<reference evidence="1" key="1">
    <citation type="submission" date="2021-01" db="EMBL/GenBank/DDBJ databases">
        <authorList>
            <person name="Corre E."/>
            <person name="Pelletier E."/>
            <person name="Niang G."/>
            <person name="Scheremetjew M."/>
            <person name="Finn R."/>
            <person name="Kale V."/>
            <person name="Holt S."/>
            <person name="Cochrane G."/>
            <person name="Meng A."/>
            <person name="Brown T."/>
            <person name="Cohen L."/>
        </authorList>
    </citation>
    <scope>NUCLEOTIDE SEQUENCE</scope>
    <source>
        <strain evidence="1">RCC3387</strain>
    </source>
</reference>
<name>A0A7S2N288_9DINO</name>
<sequence>MPPEDNVFSVAHERDGAVRGSRVVSAFGIRPQFGAVAVRLVGRLIAGGALSDIEVLLRPVQRASLLRVRGKEPIGFNFSRVHLSENGTVVVAVDDTLEVQTDLVPRQPFRMVMRDVLLPLQGGQTSFDISSFEDGELMDTTVSFPSFRAPAHVDVSEVEVLNQYKREDSGQFRVEAGFGNRLGEWAQLRARLRFSVGLPPPLTLHVAAESWRFAPRSATLREQHALGGVSTVAVEQLEALAEDGSAGALRLKLDTPLFPQDAHVYELSVDVYAPSPSDCACWTAGRCLLCKSNWTFEVLDGGRMPLATNDGLLLGFPLVSELLFAVFVNRAPPSALLDLTLRFEGVGAIPATSVIVMAPAGYNFPYSCLSAGTSNASLSTDNAPKFTACIGRLNIAVLGLNANGLFRPTTVSLRATTPRSTPADNRWYLEGRLTEGNVEVGWGVAAGPSSEGLRQVTVEYGNFKTVSTHFLIRFASAVDVEGSGAIVVIPPPGYLLSCEEFLPYVMPRGADQVGLGCSALRQGVRIAYEGATLQAGAPYSFTVRGGTAAASAADTAADAFTMQILQSEGRIVESNYQVPAARLVGFGNIETPVLLWYDQPLPGATIWATVGIHIPLRAPPGLQAVRVGLPEGLRHGVAVTVRESQPNGVTVASRTSAAPVYVPGTFSDFTEWTMLARASGFIGAGGLLGSPSGNASAEGIPEEPMPIEDDVRRWLDLGRNDEVGVRFKPDLSFPAGELYIQFPVVLPAVMPPLNVWRVTFVFADGSPLASFVLPGFGDKKSSSPDAELRARHVFQHAGLEYFAFSALDRGGAALGSRGRLPWLSFLLFASGAPWLLGAA</sequence>
<organism evidence="1">
    <name type="scientific">Zooxanthella nutricula</name>
    <dbReference type="NCBI Taxonomy" id="1333877"/>
    <lineage>
        <taxon>Eukaryota</taxon>
        <taxon>Sar</taxon>
        <taxon>Alveolata</taxon>
        <taxon>Dinophyceae</taxon>
        <taxon>Peridiniales</taxon>
        <taxon>Peridiniales incertae sedis</taxon>
        <taxon>Zooxanthella</taxon>
    </lineage>
</organism>
<dbReference type="AlphaFoldDB" id="A0A7S2N288"/>
<gene>
    <name evidence="1" type="ORF">BRAN1462_LOCUS7960</name>
</gene>
<accession>A0A7S2N288</accession>
<proteinExistence type="predicted"/>
<evidence type="ECO:0000313" key="1">
    <source>
        <dbReference type="EMBL" id="CAD9515334.1"/>
    </source>
</evidence>
<dbReference type="EMBL" id="HBGW01012475">
    <property type="protein sequence ID" value="CAD9515334.1"/>
    <property type="molecule type" value="Transcribed_RNA"/>
</dbReference>
<protein>
    <submittedName>
        <fullName evidence="1">Uncharacterized protein</fullName>
    </submittedName>
</protein>